<comment type="caution">
    <text evidence="7">The sequence shown here is derived from an EMBL/GenBank/DDBJ whole genome shotgun (WGS) entry which is preliminary data.</text>
</comment>
<evidence type="ECO:0000256" key="2">
    <source>
        <dbReference type="ARBA" id="ARBA00022448"/>
    </source>
</evidence>
<evidence type="ECO:0000313" key="8">
    <source>
        <dbReference type="Proteomes" id="UP000230222"/>
    </source>
</evidence>
<dbReference type="InterPro" id="IPR000711">
    <property type="entry name" value="ATPase_OSCP/dsu"/>
</dbReference>
<evidence type="ECO:0000313" key="7">
    <source>
        <dbReference type="EMBL" id="PJE61966.1"/>
    </source>
</evidence>
<protein>
    <submittedName>
        <fullName evidence="7">Uncharacterized protein</fullName>
    </submittedName>
</protein>
<dbReference type="PRINTS" id="PR00125">
    <property type="entry name" value="ATPASEDELTA"/>
</dbReference>
<reference evidence="8" key="1">
    <citation type="submission" date="2017-09" db="EMBL/GenBank/DDBJ databases">
        <title>Depth-based differentiation of microbial function through sediment-hosted aquifers and enrichment of novel symbionts in the deep terrestrial subsurface.</title>
        <authorList>
            <person name="Probst A.J."/>
            <person name="Ladd B."/>
            <person name="Jarett J.K."/>
            <person name="Geller-Mcgrath D.E."/>
            <person name="Sieber C.M.K."/>
            <person name="Emerson J.B."/>
            <person name="Anantharaman K."/>
            <person name="Thomas B.C."/>
            <person name="Malmstrom R."/>
            <person name="Stieglmeier M."/>
            <person name="Klingl A."/>
            <person name="Woyke T."/>
            <person name="Ryan C.M."/>
            <person name="Banfield J.F."/>
        </authorList>
    </citation>
    <scope>NUCLEOTIDE SEQUENCE [LARGE SCALE GENOMIC DNA]</scope>
</reference>
<keyword evidence="3" id="KW-0375">Hydrogen ion transport</keyword>
<dbReference type="GO" id="GO:0016020">
    <property type="term" value="C:membrane"/>
    <property type="evidence" value="ECO:0007669"/>
    <property type="project" value="UniProtKB-SubCell"/>
</dbReference>
<dbReference type="Proteomes" id="UP000230222">
    <property type="component" value="Unassembled WGS sequence"/>
</dbReference>
<evidence type="ECO:0000256" key="5">
    <source>
        <dbReference type="ARBA" id="ARBA00023136"/>
    </source>
</evidence>
<gene>
    <name evidence="7" type="ORF">COU87_01810</name>
</gene>
<evidence type="ECO:0000256" key="3">
    <source>
        <dbReference type="ARBA" id="ARBA00022781"/>
    </source>
</evidence>
<organism evidence="7 8">
    <name type="scientific">Candidatus Roizmanbacteria bacterium CG10_big_fil_rev_8_21_14_0_10_39_12</name>
    <dbReference type="NCBI Taxonomy" id="1974852"/>
    <lineage>
        <taxon>Bacteria</taxon>
        <taxon>Candidatus Roizmaniibacteriota</taxon>
    </lineage>
</organism>
<comment type="subcellular location">
    <subcellularLocation>
        <location evidence="1">Membrane</location>
    </subcellularLocation>
</comment>
<sequence length="95" mass="10826">MEIDPVLKEELKQYILAKTKGGRKPQVTIRAAYKLTDHEIDLLKERIEILRKADISVEVEKDILAGFVIQFDSSVIDLSLNSELKSLEHALYETA</sequence>
<dbReference type="EMBL" id="PFEC01000033">
    <property type="protein sequence ID" value="PJE61966.1"/>
    <property type="molecule type" value="Genomic_DNA"/>
</dbReference>
<evidence type="ECO:0000256" key="1">
    <source>
        <dbReference type="ARBA" id="ARBA00004370"/>
    </source>
</evidence>
<proteinExistence type="predicted"/>
<keyword evidence="2" id="KW-0813">Transport</keyword>
<keyword evidence="6" id="KW-0066">ATP synthesis</keyword>
<evidence type="ECO:0000256" key="6">
    <source>
        <dbReference type="ARBA" id="ARBA00023310"/>
    </source>
</evidence>
<evidence type="ECO:0000256" key="4">
    <source>
        <dbReference type="ARBA" id="ARBA00023065"/>
    </source>
</evidence>
<dbReference type="GO" id="GO:0046933">
    <property type="term" value="F:proton-transporting ATP synthase activity, rotational mechanism"/>
    <property type="evidence" value="ECO:0007669"/>
    <property type="project" value="InterPro"/>
</dbReference>
<keyword evidence="4" id="KW-0406">Ion transport</keyword>
<keyword evidence="5" id="KW-0472">Membrane</keyword>
<name>A0A2M8KPX1_9BACT</name>
<dbReference type="AlphaFoldDB" id="A0A2M8KPX1"/>
<accession>A0A2M8KPX1</accession>
<dbReference type="Pfam" id="PF00213">
    <property type="entry name" value="OSCP"/>
    <property type="match status" value="1"/>
</dbReference>